<feature type="compositionally biased region" description="Low complexity" evidence="1">
    <location>
        <begin position="108"/>
        <end position="117"/>
    </location>
</feature>
<feature type="compositionally biased region" description="Gly residues" evidence="1">
    <location>
        <begin position="174"/>
        <end position="185"/>
    </location>
</feature>
<proteinExistence type="predicted"/>
<evidence type="ECO:0000313" key="4">
    <source>
        <dbReference type="EMBL" id="GHI62915.1"/>
    </source>
</evidence>
<evidence type="ECO:0000259" key="3">
    <source>
        <dbReference type="SMART" id="SM00530"/>
    </source>
</evidence>
<name>A0ABQ3S460_9ACTN</name>
<keyword evidence="5" id="KW-1185">Reference proteome</keyword>
<comment type="caution">
    <text evidence="4">The sequence shown here is derived from an EMBL/GenBank/DDBJ whole genome shotgun (WGS) entry which is preliminary data.</text>
</comment>
<evidence type="ECO:0000313" key="5">
    <source>
        <dbReference type="Proteomes" id="UP000649259"/>
    </source>
</evidence>
<keyword evidence="2" id="KW-0472">Membrane</keyword>
<dbReference type="GeneID" id="91472412"/>
<keyword evidence="2" id="KW-0812">Transmembrane</keyword>
<dbReference type="SUPFAM" id="SSF47413">
    <property type="entry name" value="lambda repressor-like DNA-binding domains"/>
    <property type="match status" value="1"/>
</dbReference>
<feature type="region of interest" description="Disordered" evidence="1">
    <location>
        <begin position="87"/>
        <end position="146"/>
    </location>
</feature>
<dbReference type="CDD" id="cd00093">
    <property type="entry name" value="HTH_XRE"/>
    <property type="match status" value="1"/>
</dbReference>
<feature type="compositionally biased region" description="Basic and acidic residues" evidence="1">
    <location>
        <begin position="87"/>
        <end position="96"/>
    </location>
</feature>
<feature type="compositionally biased region" description="Pro residues" evidence="1">
    <location>
        <begin position="188"/>
        <end position="200"/>
    </location>
</feature>
<dbReference type="EMBL" id="BNEB01000003">
    <property type="protein sequence ID" value="GHI62915.1"/>
    <property type="molecule type" value="Genomic_DNA"/>
</dbReference>
<dbReference type="InterPro" id="IPR001387">
    <property type="entry name" value="Cro/C1-type_HTH"/>
</dbReference>
<evidence type="ECO:0000256" key="1">
    <source>
        <dbReference type="SAM" id="MobiDB-lite"/>
    </source>
</evidence>
<organism evidence="4 5">
    <name type="scientific">Streptomyces asoensis</name>
    <dbReference type="NCBI Taxonomy" id="249586"/>
    <lineage>
        <taxon>Bacteria</taxon>
        <taxon>Bacillati</taxon>
        <taxon>Actinomycetota</taxon>
        <taxon>Actinomycetes</taxon>
        <taxon>Kitasatosporales</taxon>
        <taxon>Streptomycetaceae</taxon>
        <taxon>Streptomyces</taxon>
    </lineage>
</organism>
<feature type="region of interest" description="Disordered" evidence="1">
    <location>
        <begin position="174"/>
        <end position="200"/>
    </location>
</feature>
<reference evidence="5" key="1">
    <citation type="submission" date="2023-07" db="EMBL/GenBank/DDBJ databases">
        <title>Whole genome shotgun sequence of Streptomyces cacaoi subsp. asoensis NBRC 13813.</title>
        <authorList>
            <person name="Komaki H."/>
            <person name="Tamura T."/>
        </authorList>
    </citation>
    <scope>NUCLEOTIDE SEQUENCE [LARGE SCALE GENOMIC DNA]</scope>
    <source>
        <strain evidence="5">NBRC 13813</strain>
    </source>
</reference>
<dbReference type="InterPro" id="IPR021224">
    <property type="entry name" value="DUF2690"/>
</dbReference>
<dbReference type="Pfam" id="PF10901">
    <property type="entry name" value="DUF2690"/>
    <property type="match status" value="1"/>
</dbReference>
<sequence length="310" mass="30781">MPRRRALPDGLDPRVAEFVEQLRRTVERSGLGVAELAERTGYGRPSWERYLDGRLLAPKGAVVALAEVTGTPVDRLTTMWELAERARNRAGARHEQATGAVPVTPARGAPGESDPGESGPGEFGPPPGEPRRTGRGRAAGPGPGSGRTPMLLAGLVGVAAVVAGGVFLLGGGGGGGPQRTGGGGAPSSPGPAAPSAPPPSGVLCTGSACTGRDAEETGCADSRAVTAKTATVGTTVVEVRFSGTCGAAWGRITGAVPGDSVRVTVGSVRETGTVTAASDTLAYTPMVAVRAAADATACAVLASGEQGCTP</sequence>
<dbReference type="SMART" id="SM00530">
    <property type="entry name" value="HTH_XRE"/>
    <property type="match status" value="1"/>
</dbReference>
<dbReference type="Pfam" id="PF13560">
    <property type="entry name" value="HTH_31"/>
    <property type="match status" value="1"/>
</dbReference>
<dbReference type="RefSeq" id="WP_189925089.1">
    <property type="nucleotide sequence ID" value="NZ_BMSI01000011.1"/>
</dbReference>
<evidence type="ECO:0000256" key="2">
    <source>
        <dbReference type="SAM" id="Phobius"/>
    </source>
</evidence>
<feature type="domain" description="HTH cro/C1-type" evidence="3">
    <location>
        <begin position="21"/>
        <end position="76"/>
    </location>
</feature>
<accession>A0ABQ3S460</accession>
<protein>
    <recommendedName>
        <fullName evidence="3">HTH cro/C1-type domain-containing protein</fullName>
    </recommendedName>
</protein>
<keyword evidence="2" id="KW-1133">Transmembrane helix</keyword>
<dbReference type="InterPro" id="IPR010982">
    <property type="entry name" value="Lambda_DNA-bd_dom_sf"/>
</dbReference>
<feature type="transmembrane region" description="Helical" evidence="2">
    <location>
        <begin position="150"/>
        <end position="170"/>
    </location>
</feature>
<dbReference type="Proteomes" id="UP000649259">
    <property type="component" value="Unassembled WGS sequence"/>
</dbReference>
<gene>
    <name evidence="4" type="ORF">Saso_45650</name>
</gene>